<feature type="transmembrane region" description="Helical" evidence="8">
    <location>
        <begin position="273"/>
        <end position="292"/>
    </location>
</feature>
<evidence type="ECO:0000259" key="9">
    <source>
        <dbReference type="PROSITE" id="PS50850"/>
    </source>
</evidence>
<organism evidence="10 11">
    <name type="scientific">Zymoseptoria tritici ST99CH_1A5</name>
    <dbReference type="NCBI Taxonomy" id="1276529"/>
    <lineage>
        <taxon>Eukaryota</taxon>
        <taxon>Fungi</taxon>
        <taxon>Dikarya</taxon>
        <taxon>Ascomycota</taxon>
        <taxon>Pezizomycotina</taxon>
        <taxon>Dothideomycetes</taxon>
        <taxon>Dothideomycetidae</taxon>
        <taxon>Mycosphaerellales</taxon>
        <taxon>Mycosphaerellaceae</taxon>
        <taxon>Zymoseptoria</taxon>
    </lineage>
</organism>
<gene>
    <name evidence="10" type="ORF">ZT1A5_G4615</name>
</gene>
<comment type="similarity">
    <text evidence="2 7">Belongs to the major facilitator superfamily. Sugar transporter (TC 2.A.1.1) family.</text>
</comment>
<evidence type="ECO:0000256" key="2">
    <source>
        <dbReference type="ARBA" id="ARBA00010992"/>
    </source>
</evidence>
<evidence type="ECO:0000313" key="10">
    <source>
        <dbReference type="EMBL" id="SMY23175.1"/>
    </source>
</evidence>
<keyword evidence="4 8" id="KW-0812">Transmembrane</keyword>
<sequence>MSPQLILRGRWLHAAIWIEGLVAVTMFGYCAASAGGVLNMSSFQSQFEAIDVANAPESEKQHTSTIQGTVVAVYTLFGIVGALLGGTFLGDLLGRRKSIFLAATLQLLGAILMGTSYSLAQLIIGRVFTGLGVGAIVAAVPVWQSELSEAENRGWQIASISISSGIGLMAAQWLAFAMSFVDGSIAWRLTLSGSGLISIFVMATIFVLPESPRWLKLKGRDDEARQILEMLLEEPEDVDKSIADIEQALRISANQAGLKDLFSMGPQRNLHRMLLACGVQVMLQFTGVNALIFYTQTIYETNLGFSPVKAGILSATSPVFMVLGGLATAGAVDKYGRRALMMFSAAGMTVCFAFVIGLIALGTPTALIASVAFLYIYYLVYTIGFIGIPFMYASEIAPVQLRAAICGVSVAVSWICSYIVVQITPLGIAAMKSNFFIVWLVLNASFVPIVYYFYPETAGRSLEEIDAIFEQSKSCLDSVQIAKTMPLMRSSTPDPEMAVHVTEHVVEKV</sequence>
<feature type="transmembrane region" description="Helical" evidence="8">
    <location>
        <begin position="435"/>
        <end position="454"/>
    </location>
</feature>
<dbReference type="PROSITE" id="PS00216">
    <property type="entry name" value="SUGAR_TRANSPORT_1"/>
    <property type="match status" value="1"/>
</dbReference>
<feature type="transmembrane region" description="Helical" evidence="8">
    <location>
        <begin position="12"/>
        <end position="38"/>
    </location>
</feature>
<dbReference type="Gene3D" id="1.20.1250.20">
    <property type="entry name" value="MFS general substrate transporter like domains"/>
    <property type="match status" value="1"/>
</dbReference>
<evidence type="ECO:0000256" key="7">
    <source>
        <dbReference type="RuleBase" id="RU003346"/>
    </source>
</evidence>
<reference evidence="10 11" key="1">
    <citation type="submission" date="2016-10" db="EMBL/GenBank/DDBJ databases">
        <authorList>
            <person name="Varghese N."/>
        </authorList>
    </citation>
    <scope>NUCLEOTIDE SEQUENCE [LARGE SCALE GENOMIC DNA]</scope>
</reference>
<dbReference type="SUPFAM" id="SSF103473">
    <property type="entry name" value="MFS general substrate transporter"/>
    <property type="match status" value="1"/>
</dbReference>
<dbReference type="GO" id="GO:0016020">
    <property type="term" value="C:membrane"/>
    <property type="evidence" value="ECO:0007669"/>
    <property type="project" value="UniProtKB-SubCell"/>
</dbReference>
<evidence type="ECO:0000256" key="3">
    <source>
        <dbReference type="ARBA" id="ARBA00022448"/>
    </source>
</evidence>
<feature type="transmembrane region" description="Helical" evidence="8">
    <location>
        <begin position="312"/>
        <end position="332"/>
    </location>
</feature>
<dbReference type="PANTHER" id="PTHR48022:SF45">
    <property type="entry name" value="MAJOR FACILITATOR SUPERFAMILY (MFS) PROFILE DOMAIN-CONTAINING PROTEIN-RELATED"/>
    <property type="match status" value="1"/>
</dbReference>
<dbReference type="GO" id="GO:0005351">
    <property type="term" value="F:carbohydrate:proton symporter activity"/>
    <property type="evidence" value="ECO:0007669"/>
    <property type="project" value="TreeGrafter"/>
</dbReference>
<dbReference type="Pfam" id="PF00083">
    <property type="entry name" value="Sugar_tr"/>
    <property type="match status" value="1"/>
</dbReference>
<keyword evidence="3 7" id="KW-0813">Transport</keyword>
<evidence type="ECO:0000313" key="11">
    <source>
        <dbReference type="Proteomes" id="UP000215453"/>
    </source>
</evidence>
<comment type="subcellular location">
    <subcellularLocation>
        <location evidence="1">Membrane</location>
        <topology evidence="1">Multi-pass membrane protein</topology>
    </subcellularLocation>
</comment>
<dbReference type="AlphaFoldDB" id="A0A1Y6LFR4"/>
<feature type="transmembrane region" description="Helical" evidence="8">
    <location>
        <begin position="339"/>
        <end position="361"/>
    </location>
</feature>
<proteinExistence type="inferred from homology"/>
<dbReference type="PRINTS" id="PR00171">
    <property type="entry name" value="SUGRTRNSPORT"/>
</dbReference>
<feature type="transmembrane region" description="Helical" evidence="8">
    <location>
        <begin position="404"/>
        <end position="423"/>
    </location>
</feature>
<dbReference type="InterPro" id="IPR050360">
    <property type="entry name" value="MFS_Sugar_Transporters"/>
</dbReference>
<evidence type="ECO:0000256" key="1">
    <source>
        <dbReference type="ARBA" id="ARBA00004141"/>
    </source>
</evidence>
<keyword evidence="5 8" id="KW-1133">Transmembrane helix</keyword>
<dbReference type="PROSITE" id="PS50850">
    <property type="entry name" value="MFS"/>
    <property type="match status" value="1"/>
</dbReference>
<accession>A0A1Y6LFR4</accession>
<dbReference type="InterPro" id="IPR020846">
    <property type="entry name" value="MFS_dom"/>
</dbReference>
<feature type="transmembrane region" description="Helical" evidence="8">
    <location>
        <begin position="155"/>
        <end position="179"/>
    </location>
</feature>
<evidence type="ECO:0000256" key="4">
    <source>
        <dbReference type="ARBA" id="ARBA00022692"/>
    </source>
</evidence>
<name>A0A1Y6LFR4_ZYMTR</name>
<dbReference type="NCBIfam" id="TIGR00879">
    <property type="entry name" value="SP"/>
    <property type="match status" value="1"/>
</dbReference>
<dbReference type="EMBL" id="LT882679">
    <property type="protein sequence ID" value="SMY23175.1"/>
    <property type="molecule type" value="Genomic_DNA"/>
</dbReference>
<evidence type="ECO:0000256" key="6">
    <source>
        <dbReference type="ARBA" id="ARBA00023136"/>
    </source>
</evidence>
<keyword evidence="6 8" id="KW-0472">Membrane</keyword>
<feature type="transmembrane region" description="Helical" evidence="8">
    <location>
        <begin position="71"/>
        <end position="92"/>
    </location>
</feature>
<feature type="transmembrane region" description="Helical" evidence="8">
    <location>
        <begin position="123"/>
        <end position="143"/>
    </location>
</feature>
<feature type="transmembrane region" description="Helical" evidence="8">
    <location>
        <begin position="185"/>
        <end position="208"/>
    </location>
</feature>
<feature type="transmembrane region" description="Helical" evidence="8">
    <location>
        <begin position="99"/>
        <end position="117"/>
    </location>
</feature>
<feature type="domain" description="Major facilitator superfamily (MFS) profile" evidence="9">
    <location>
        <begin position="16"/>
        <end position="458"/>
    </location>
</feature>
<dbReference type="InterPro" id="IPR036259">
    <property type="entry name" value="MFS_trans_sf"/>
</dbReference>
<dbReference type="PANTHER" id="PTHR48022">
    <property type="entry name" value="PLASTIDIC GLUCOSE TRANSPORTER 4"/>
    <property type="match status" value="1"/>
</dbReference>
<feature type="transmembrane region" description="Helical" evidence="8">
    <location>
        <begin position="367"/>
        <end position="392"/>
    </location>
</feature>
<evidence type="ECO:0000256" key="5">
    <source>
        <dbReference type="ARBA" id="ARBA00022989"/>
    </source>
</evidence>
<dbReference type="InterPro" id="IPR003663">
    <property type="entry name" value="Sugar/inositol_transpt"/>
</dbReference>
<protein>
    <recommendedName>
        <fullName evidence="9">Major facilitator superfamily (MFS) profile domain-containing protein</fullName>
    </recommendedName>
</protein>
<evidence type="ECO:0000256" key="8">
    <source>
        <dbReference type="SAM" id="Phobius"/>
    </source>
</evidence>
<dbReference type="InterPro" id="IPR005829">
    <property type="entry name" value="Sugar_transporter_CS"/>
</dbReference>
<dbReference type="Proteomes" id="UP000215453">
    <property type="component" value="Chromosome 4"/>
</dbReference>
<dbReference type="InterPro" id="IPR005828">
    <property type="entry name" value="MFS_sugar_transport-like"/>
</dbReference>